<dbReference type="PANTHER" id="PTHR35392:SF1">
    <property type="entry name" value="ZN(II)2CYS6 TRANSCRIPTION FACTOR (EUROFUNG)"/>
    <property type="match status" value="1"/>
</dbReference>
<evidence type="ECO:0000256" key="1">
    <source>
        <dbReference type="SAM" id="MobiDB-lite"/>
    </source>
</evidence>
<feature type="region of interest" description="Disordered" evidence="1">
    <location>
        <begin position="417"/>
        <end position="458"/>
    </location>
</feature>
<dbReference type="GeneID" id="54299586"/>
<protein>
    <submittedName>
        <fullName evidence="2">Uncharacterized protein</fullName>
    </submittedName>
</protein>
<dbReference type="AlphaFoldDB" id="A0A6A6BD59"/>
<dbReference type="RefSeq" id="XP_033397831.1">
    <property type="nucleotide sequence ID" value="XM_033542089.1"/>
</dbReference>
<sequence>MAAPWVDGPYHFSNGADSMFFGPMSPDELPPGVDDLQNGIPTFGSDCDLSPFGSERGCSKSPHSSVFSGYAPPAPPVQPLVTSFPAAQVHNDVPSAWDVPMDTDFTDLDALSNSPASSVQTPPLDTPFDPAQGYMSDGCPPSEQSWEMVPSRHGSVMSCDGFSQSSHGRPSIDSQFQAVNSTPLPQNIGDMTGRVWSNQWHEGELSDLVSPSEPSMQVSNSNSQFPTGSMMGFPQDAYQQQFGHATALVPHQHVGGMSPPWSSQHPRDHLNIHAGAGVHVFSPEYMYPSASDLCPMGQGPLMDPTYPEMPVTPDESAFSMFSGSPFEQYACPTQIAQGVTFPADAMGNFPAHGMDQPMAIETSMDFMPPVSPYGIPDYVINPTAISPRPAEIPRTANIELALSEASWNSMQVDACTPTHDSPPMIIPKSSESPPAFASDVQEAQSESSAQRNGGRQLGSHLDAHKRKNANAMREVGACWPCALQRDSCGHGDPCQRCEKRKNRPNGPHPQLPCDRTPLWELLEYFLPSCMTELHQPQALFQFVEQHTQGWSNNRIRIRIIPGRNLPPMACEAYEFHPRTNEPRRQFQYFKNTSTGAPMRTENMSPPLGMKHIEKEDQKYYSRYLDTIIEHHFEPFARMYCSDDEHDFQYRLLMLMRTFSPEAADEKRLLHDVLRLIVVTYIMGHTLILDEQSRQQALSSLSTSPHIPPSSYGTFCSPRVVNRQLKFLFCSLHQQIMDSVYRKLQQILKRGTSWPGKWTSAFVCMLGLAMCHEDTQKTVHLIMDYKTVADRLDPRMAQKRAETACEAIDMKFLFVMALFLRRSSKSPNPLNERDFEQWWRGNPDGPGKTWMLGFRDLVNEGQNFMYLQQQRHVKADQPGNFTARLVARFLTALSGNAVN</sequence>
<evidence type="ECO:0000313" key="2">
    <source>
        <dbReference type="EMBL" id="KAF2142119.1"/>
    </source>
</evidence>
<proteinExistence type="predicted"/>
<dbReference type="PANTHER" id="PTHR35392">
    <property type="entry name" value="ZN(II)2CYS6 TRANSCRIPTION FACTOR (EUROFUNG)-RELATED-RELATED"/>
    <property type="match status" value="1"/>
</dbReference>
<accession>A0A6A6BD59</accession>
<reference evidence="2" key="1">
    <citation type="journal article" date="2020" name="Stud. Mycol.">
        <title>101 Dothideomycetes genomes: a test case for predicting lifestyles and emergence of pathogens.</title>
        <authorList>
            <person name="Haridas S."/>
            <person name="Albert R."/>
            <person name="Binder M."/>
            <person name="Bloem J."/>
            <person name="Labutti K."/>
            <person name="Salamov A."/>
            <person name="Andreopoulos B."/>
            <person name="Baker S."/>
            <person name="Barry K."/>
            <person name="Bills G."/>
            <person name="Bluhm B."/>
            <person name="Cannon C."/>
            <person name="Castanera R."/>
            <person name="Culley D."/>
            <person name="Daum C."/>
            <person name="Ezra D."/>
            <person name="Gonzalez J."/>
            <person name="Henrissat B."/>
            <person name="Kuo A."/>
            <person name="Liang C."/>
            <person name="Lipzen A."/>
            <person name="Lutzoni F."/>
            <person name="Magnuson J."/>
            <person name="Mondo S."/>
            <person name="Nolan M."/>
            <person name="Ohm R."/>
            <person name="Pangilinan J."/>
            <person name="Park H.-J."/>
            <person name="Ramirez L."/>
            <person name="Alfaro M."/>
            <person name="Sun H."/>
            <person name="Tritt A."/>
            <person name="Yoshinaga Y."/>
            <person name="Zwiers L.-H."/>
            <person name="Turgeon B."/>
            <person name="Goodwin S."/>
            <person name="Spatafora J."/>
            <person name="Crous P."/>
            <person name="Grigoriev I."/>
        </authorList>
    </citation>
    <scope>NUCLEOTIDE SEQUENCE</scope>
    <source>
        <strain evidence="2">CBS 121167</strain>
    </source>
</reference>
<dbReference type="Proteomes" id="UP000799438">
    <property type="component" value="Unassembled WGS sequence"/>
</dbReference>
<feature type="compositionally biased region" description="Polar residues" evidence="1">
    <location>
        <begin position="441"/>
        <end position="453"/>
    </location>
</feature>
<dbReference type="InterPro" id="IPR052973">
    <property type="entry name" value="Fungal_sec-metab_reg_TF"/>
</dbReference>
<organism evidence="2 3">
    <name type="scientific">Aplosporella prunicola CBS 121167</name>
    <dbReference type="NCBI Taxonomy" id="1176127"/>
    <lineage>
        <taxon>Eukaryota</taxon>
        <taxon>Fungi</taxon>
        <taxon>Dikarya</taxon>
        <taxon>Ascomycota</taxon>
        <taxon>Pezizomycotina</taxon>
        <taxon>Dothideomycetes</taxon>
        <taxon>Dothideomycetes incertae sedis</taxon>
        <taxon>Botryosphaeriales</taxon>
        <taxon>Aplosporellaceae</taxon>
        <taxon>Aplosporella</taxon>
    </lineage>
</organism>
<dbReference type="EMBL" id="ML995485">
    <property type="protein sequence ID" value="KAF2142119.1"/>
    <property type="molecule type" value="Genomic_DNA"/>
</dbReference>
<keyword evidence="3" id="KW-1185">Reference proteome</keyword>
<gene>
    <name evidence="2" type="ORF">K452DRAFT_298115</name>
</gene>
<dbReference type="OrthoDB" id="4226666at2759"/>
<evidence type="ECO:0000313" key="3">
    <source>
        <dbReference type="Proteomes" id="UP000799438"/>
    </source>
</evidence>
<name>A0A6A6BD59_9PEZI</name>